<sequence>MENSTSPFQGDVPSERDAEILQELFNLSNALRELNFAINNQIEKMKNNASLTSTGNMGTTTTSLVNDGSKP</sequence>
<proteinExistence type="predicted"/>
<gene>
    <name evidence="2" type="ORF">DYBT9275_02520</name>
</gene>
<comment type="caution">
    <text evidence="2">The sequence shown here is derived from an EMBL/GenBank/DDBJ whole genome shotgun (WGS) entry which is preliminary data.</text>
</comment>
<feature type="region of interest" description="Disordered" evidence="1">
    <location>
        <begin position="48"/>
        <end position="71"/>
    </location>
</feature>
<name>A0A916JBG9_9BACT</name>
<feature type="compositionally biased region" description="Low complexity" evidence="1">
    <location>
        <begin position="50"/>
        <end position="64"/>
    </location>
</feature>
<evidence type="ECO:0000313" key="2">
    <source>
        <dbReference type="EMBL" id="CAG5000724.1"/>
    </source>
</evidence>
<keyword evidence="3" id="KW-1185">Reference proteome</keyword>
<organism evidence="2 3">
    <name type="scientific">Dyadobacter helix</name>
    <dbReference type="NCBI Taxonomy" id="2822344"/>
    <lineage>
        <taxon>Bacteria</taxon>
        <taxon>Pseudomonadati</taxon>
        <taxon>Bacteroidota</taxon>
        <taxon>Cytophagia</taxon>
        <taxon>Cytophagales</taxon>
        <taxon>Spirosomataceae</taxon>
        <taxon>Dyadobacter</taxon>
    </lineage>
</organism>
<accession>A0A916JBG9</accession>
<evidence type="ECO:0000313" key="3">
    <source>
        <dbReference type="Proteomes" id="UP000680038"/>
    </source>
</evidence>
<evidence type="ECO:0000256" key="1">
    <source>
        <dbReference type="SAM" id="MobiDB-lite"/>
    </source>
</evidence>
<dbReference type="EMBL" id="CAJRAF010000002">
    <property type="protein sequence ID" value="CAG5000724.1"/>
    <property type="molecule type" value="Genomic_DNA"/>
</dbReference>
<protein>
    <submittedName>
        <fullName evidence="2">Uncharacterized protein</fullName>
    </submittedName>
</protein>
<dbReference type="AlphaFoldDB" id="A0A916JBG9"/>
<reference evidence="2" key="1">
    <citation type="submission" date="2021-04" db="EMBL/GenBank/DDBJ databases">
        <authorList>
            <person name="Rodrigo-Torres L."/>
            <person name="Arahal R. D."/>
            <person name="Lucena T."/>
        </authorList>
    </citation>
    <scope>NUCLEOTIDE SEQUENCE</scope>
    <source>
        <strain evidence="2">CECT 9275</strain>
    </source>
</reference>
<dbReference type="Proteomes" id="UP000680038">
    <property type="component" value="Unassembled WGS sequence"/>
</dbReference>
<dbReference type="RefSeq" id="WP_215239151.1">
    <property type="nucleotide sequence ID" value="NZ_CAJRAF010000002.1"/>
</dbReference>